<evidence type="ECO:0000313" key="9">
    <source>
        <dbReference type="Proteomes" id="UP000735302"/>
    </source>
</evidence>
<keyword evidence="3 7" id="KW-0812">Transmembrane</keyword>
<accession>A0AAV3Z5V9</accession>
<evidence type="ECO:0000256" key="6">
    <source>
        <dbReference type="SAM" id="MobiDB-lite"/>
    </source>
</evidence>
<dbReference type="EMBL" id="BLXT01002056">
    <property type="protein sequence ID" value="GFN90539.1"/>
    <property type="molecule type" value="Genomic_DNA"/>
</dbReference>
<gene>
    <name evidence="8" type="ORF">PoB_001704500</name>
</gene>
<feature type="transmembrane region" description="Helical" evidence="7">
    <location>
        <begin position="499"/>
        <end position="521"/>
    </location>
</feature>
<feature type="transmembrane region" description="Helical" evidence="7">
    <location>
        <begin position="349"/>
        <end position="367"/>
    </location>
</feature>
<dbReference type="SUPFAM" id="SSF103473">
    <property type="entry name" value="MFS general substrate transporter"/>
    <property type="match status" value="1"/>
</dbReference>
<organism evidence="8 9">
    <name type="scientific">Plakobranchus ocellatus</name>
    <dbReference type="NCBI Taxonomy" id="259542"/>
    <lineage>
        <taxon>Eukaryota</taxon>
        <taxon>Metazoa</taxon>
        <taxon>Spiralia</taxon>
        <taxon>Lophotrochozoa</taxon>
        <taxon>Mollusca</taxon>
        <taxon>Gastropoda</taxon>
        <taxon>Heterobranchia</taxon>
        <taxon>Euthyneura</taxon>
        <taxon>Panpulmonata</taxon>
        <taxon>Sacoglossa</taxon>
        <taxon>Placobranchoidea</taxon>
        <taxon>Plakobranchidae</taxon>
        <taxon>Plakobranchus</taxon>
    </lineage>
</organism>
<feature type="transmembrane region" description="Helical" evidence="7">
    <location>
        <begin position="9"/>
        <end position="29"/>
    </location>
</feature>
<dbReference type="Proteomes" id="UP000735302">
    <property type="component" value="Unassembled WGS sequence"/>
</dbReference>
<feature type="region of interest" description="Disordered" evidence="6">
    <location>
        <begin position="216"/>
        <end position="258"/>
    </location>
</feature>
<dbReference type="PANTHER" id="PTHR43385:SF1">
    <property type="entry name" value="RIBOFLAVIN TRANSPORTER RIBJ"/>
    <property type="match status" value="1"/>
</dbReference>
<feature type="transmembrane region" description="Helical" evidence="7">
    <location>
        <begin position="414"/>
        <end position="431"/>
    </location>
</feature>
<feature type="transmembrane region" description="Helical" evidence="7">
    <location>
        <begin position="379"/>
        <end position="402"/>
    </location>
</feature>
<evidence type="ECO:0000256" key="1">
    <source>
        <dbReference type="ARBA" id="ARBA00004141"/>
    </source>
</evidence>
<dbReference type="InterPro" id="IPR036259">
    <property type="entry name" value="MFS_trans_sf"/>
</dbReference>
<feature type="transmembrane region" description="Helical" evidence="7">
    <location>
        <begin position="81"/>
        <end position="101"/>
    </location>
</feature>
<protein>
    <submittedName>
        <fullName evidence="8">Oxalate:formate antiporter-like</fullName>
    </submittedName>
</protein>
<dbReference type="AlphaFoldDB" id="A0AAV3Z5V9"/>
<sequence length="532" mass="58081">MRSEKCAKYLTLVGAHFVNAPLSFVWLYGNLSAYMESYFMCYCYPACVDGDSQWILTLFVASGCPGLFFASPVIKRLGIKWAGILATIVCAIGFFVTAWTIRVSVIATAVFMGLITGMGAGTTVCAGFVFVNAYAGKHIGVLLATTTSAPTILAIVQNQIITAYVNPNNLKADTQKGPKVYFSQPEILERVPEVILIIGAMSLGLQIIGYFLVSSPPPPSPETQDKPYSITENDPQEFISQDSDNQNRGQAHCDGNNIRSASENVLNNRSGLLINSNETQNYKANVCCQEELAQTLSMQSQDKNSKADAIKPSSDASTKHVTKINASHRNGTRSLKAAETLRTHSFKVFWLYGVAMVYGLILKNNYYKQFGLIYINNDRYLTLVGSLIPVVASSARVIFGSLTDKGILSIKDCMCLSLSVNSVLCAFWFFIPQISTIGYMFLVLGLASIHSLVYTIAAAGTLQMFGEEHFSSNFTMMYSSSTAAAILSALIVSELLKNVGWFWLFATCSIVSLCILGLTVFTDFPTTKTARH</sequence>
<dbReference type="PANTHER" id="PTHR43385">
    <property type="entry name" value="RIBOFLAVIN TRANSPORTER RIBJ"/>
    <property type="match status" value="1"/>
</dbReference>
<evidence type="ECO:0000256" key="4">
    <source>
        <dbReference type="ARBA" id="ARBA00022989"/>
    </source>
</evidence>
<evidence type="ECO:0000256" key="2">
    <source>
        <dbReference type="ARBA" id="ARBA00022448"/>
    </source>
</evidence>
<keyword evidence="9" id="KW-1185">Reference proteome</keyword>
<evidence type="ECO:0000256" key="5">
    <source>
        <dbReference type="ARBA" id="ARBA00023136"/>
    </source>
</evidence>
<feature type="transmembrane region" description="Helical" evidence="7">
    <location>
        <begin position="474"/>
        <end position="493"/>
    </location>
</feature>
<comment type="subcellular location">
    <subcellularLocation>
        <location evidence="1">Membrane</location>
        <topology evidence="1">Multi-pass membrane protein</topology>
    </subcellularLocation>
</comment>
<feature type="compositionally biased region" description="Polar residues" evidence="6">
    <location>
        <begin position="230"/>
        <end position="249"/>
    </location>
</feature>
<name>A0AAV3Z5V9_9GAST</name>
<keyword evidence="2" id="KW-0813">Transport</keyword>
<feature type="transmembrane region" description="Helical" evidence="7">
    <location>
        <begin position="194"/>
        <end position="213"/>
    </location>
</feature>
<feature type="transmembrane region" description="Helical" evidence="7">
    <location>
        <begin position="107"/>
        <end position="134"/>
    </location>
</feature>
<keyword evidence="5 7" id="KW-0472">Membrane</keyword>
<feature type="transmembrane region" description="Helical" evidence="7">
    <location>
        <begin position="54"/>
        <end position="74"/>
    </location>
</feature>
<proteinExistence type="predicted"/>
<reference evidence="8 9" key="1">
    <citation type="journal article" date="2021" name="Elife">
        <title>Chloroplast acquisition without the gene transfer in kleptoplastic sea slugs, Plakobranchus ocellatus.</title>
        <authorList>
            <person name="Maeda T."/>
            <person name="Takahashi S."/>
            <person name="Yoshida T."/>
            <person name="Shimamura S."/>
            <person name="Takaki Y."/>
            <person name="Nagai Y."/>
            <person name="Toyoda A."/>
            <person name="Suzuki Y."/>
            <person name="Arimoto A."/>
            <person name="Ishii H."/>
            <person name="Satoh N."/>
            <person name="Nishiyama T."/>
            <person name="Hasebe M."/>
            <person name="Maruyama T."/>
            <person name="Minagawa J."/>
            <person name="Obokata J."/>
            <person name="Shigenobu S."/>
        </authorList>
    </citation>
    <scope>NUCLEOTIDE SEQUENCE [LARGE SCALE GENOMIC DNA]</scope>
</reference>
<evidence type="ECO:0000256" key="3">
    <source>
        <dbReference type="ARBA" id="ARBA00022692"/>
    </source>
</evidence>
<evidence type="ECO:0000313" key="8">
    <source>
        <dbReference type="EMBL" id="GFN90539.1"/>
    </source>
</evidence>
<keyword evidence="4 7" id="KW-1133">Transmembrane helix</keyword>
<comment type="caution">
    <text evidence="8">The sequence shown here is derived from an EMBL/GenBank/DDBJ whole genome shotgun (WGS) entry which is preliminary data.</text>
</comment>
<dbReference type="GO" id="GO:0016020">
    <property type="term" value="C:membrane"/>
    <property type="evidence" value="ECO:0007669"/>
    <property type="project" value="UniProtKB-SubCell"/>
</dbReference>
<dbReference type="InterPro" id="IPR052983">
    <property type="entry name" value="MFS_Riboflavin_Transporter"/>
</dbReference>
<dbReference type="Gene3D" id="1.20.1250.20">
    <property type="entry name" value="MFS general substrate transporter like domains"/>
    <property type="match status" value="2"/>
</dbReference>
<feature type="transmembrane region" description="Helical" evidence="7">
    <location>
        <begin position="437"/>
        <end position="462"/>
    </location>
</feature>
<evidence type="ECO:0000256" key="7">
    <source>
        <dbReference type="SAM" id="Phobius"/>
    </source>
</evidence>